<evidence type="ECO:0000256" key="1">
    <source>
        <dbReference type="ARBA" id="ARBA00006484"/>
    </source>
</evidence>
<dbReference type="OrthoDB" id="196630at2"/>
<dbReference type="PRINTS" id="PR00080">
    <property type="entry name" value="SDRFAMILY"/>
</dbReference>
<protein>
    <recommendedName>
        <fullName evidence="2">Ketoreductase domain-containing protein</fullName>
    </recommendedName>
</protein>
<evidence type="ECO:0000313" key="3">
    <source>
        <dbReference type="EMBL" id="OZI71565.1"/>
    </source>
</evidence>
<dbReference type="SUPFAM" id="SSF51735">
    <property type="entry name" value="NAD(P)-binding Rossmann-fold domains"/>
    <property type="match status" value="1"/>
</dbReference>
<dbReference type="GO" id="GO:0016616">
    <property type="term" value="F:oxidoreductase activity, acting on the CH-OH group of donors, NAD or NADP as acceptor"/>
    <property type="evidence" value="ECO:0007669"/>
    <property type="project" value="UniProtKB-ARBA"/>
</dbReference>
<feature type="domain" description="Ketoreductase" evidence="2">
    <location>
        <begin position="14"/>
        <end position="191"/>
    </location>
</feature>
<dbReference type="InterPro" id="IPR036291">
    <property type="entry name" value="NAD(P)-bd_dom_sf"/>
</dbReference>
<evidence type="ECO:0000259" key="2">
    <source>
        <dbReference type="SMART" id="SM00822"/>
    </source>
</evidence>
<dbReference type="AlphaFoldDB" id="A0A261VC29"/>
<dbReference type="Pfam" id="PF13561">
    <property type="entry name" value="adh_short_C2"/>
    <property type="match status" value="1"/>
</dbReference>
<dbReference type="RefSeq" id="WP_094815383.1">
    <property type="nucleotide sequence ID" value="NZ_NEVU01000003.1"/>
</dbReference>
<dbReference type="PROSITE" id="PS00061">
    <property type="entry name" value="ADH_SHORT"/>
    <property type="match status" value="1"/>
</dbReference>
<sequence>MNLDSKSPDHVGRRVALVTGAAQGIGRAIAARLLCDGFIVVVADLRNAQKAAEALGPDAWGIDLDVSDASQVQRMIEQVVERHGRLDALVNNAGIYTSLKKKPFDQIPLEEWRRVFEVNVEGVWHCCRFAAVPMKAAGVGAIVNISSASVSKGNAGLLQYVASKGAVQAMTRVLARELGEFGVRVNTVSPGFTLSDGVMQDADAGREQQRLQVRDARAIRADVEPADIAAAVAYLAREDGRLVTGQNLTVDGGMVMN</sequence>
<dbReference type="GO" id="GO:0030497">
    <property type="term" value="P:fatty acid elongation"/>
    <property type="evidence" value="ECO:0007669"/>
    <property type="project" value="TreeGrafter"/>
</dbReference>
<reference evidence="4" key="1">
    <citation type="submission" date="2017-05" db="EMBL/GenBank/DDBJ databases">
        <title>Complete and WGS of Bordetella genogroups.</title>
        <authorList>
            <person name="Spilker T."/>
            <person name="Lipuma J."/>
        </authorList>
    </citation>
    <scope>NUCLEOTIDE SEQUENCE [LARGE SCALE GENOMIC DNA]</scope>
    <source>
        <strain evidence="4">AU6712</strain>
    </source>
</reference>
<dbReference type="InterPro" id="IPR020904">
    <property type="entry name" value="Sc_DH/Rdtase_CS"/>
</dbReference>
<proteinExistence type="inferred from homology"/>
<dbReference type="EMBL" id="NEVU01000003">
    <property type="protein sequence ID" value="OZI71565.1"/>
    <property type="molecule type" value="Genomic_DNA"/>
</dbReference>
<dbReference type="CDD" id="cd05233">
    <property type="entry name" value="SDR_c"/>
    <property type="match status" value="1"/>
</dbReference>
<dbReference type="FunFam" id="3.40.50.720:FF:000084">
    <property type="entry name" value="Short-chain dehydrogenase reductase"/>
    <property type="match status" value="1"/>
</dbReference>
<dbReference type="PANTHER" id="PTHR42760">
    <property type="entry name" value="SHORT-CHAIN DEHYDROGENASES/REDUCTASES FAMILY MEMBER"/>
    <property type="match status" value="1"/>
</dbReference>
<accession>A0A261VC29</accession>
<comment type="caution">
    <text evidence="3">The sequence shown here is derived from an EMBL/GenBank/DDBJ whole genome shotgun (WGS) entry which is preliminary data.</text>
</comment>
<dbReference type="SMART" id="SM00822">
    <property type="entry name" value="PKS_KR"/>
    <property type="match status" value="1"/>
</dbReference>
<organism evidence="3 4">
    <name type="scientific">Bordetella genomosp. 12</name>
    <dbReference type="NCBI Taxonomy" id="463035"/>
    <lineage>
        <taxon>Bacteria</taxon>
        <taxon>Pseudomonadati</taxon>
        <taxon>Pseudomonadota</taxon>
        <taxon>Betaproteobacteria</taxon>
        <taxon>Burkholderiales</taxon>
        <taxon>Alcaligenaceae</taxon>
        <taxon>Bordetella</taxon>
    </lineage>
</organism>
<dbReference type="Gene3D" id="3.40.50.720">
    <property type="entry name" value="NAD(P)-binding Rossmann-like Domain"/>
    <property type="match status" value="1"/>
</dbReference>
<dbReference type="InterPro" id="IPR002347">
    <property type="entry name" value="SDR_fam"/>
</dbReference>
<comment type="similarity">
    <text evidence="1">Belongs to the short-chain dehydrogenases/reductases (SDR) family.</text>
</comment>
<evidence type="ECO:0000313" key="4">
    <source>
        <dbReference type="Proteomes" id="UP000216429"/>
    </source>
</evidence>
<gene>
    <name evidence="3" type="ORF">CAL22_17290</name>
</gene>
<dbReference type="PANTHER" id="PTHR42760:SF40">
    <property type="entry name" value="3-OXOACYL-[ACYL-CARRIER-PROTEIN] REDUCTASE, CHLOROPLASTIC"/>
    <property type="match status" value="1"/>
</dbReference>
<dbReference type="PRINTS" id="PR00081">
    <property type="entry name" value="GDHRDH"/>
</dbReference>
<name>A0A261VC29_9BORD</name>
<dbReference type="Proteomes" id="UP000216429">
    <property type="component" value="Unassembled WGS sequence"/>
</dbReference>
<dbReference type="InterPro" id="IPR057326">
    <property type="entry name" value="KR_dom"/>
</dbReference>
<keyword evidence="4" id="KW-1185">Reference proteome</keyword>